<keyword evidence="2" id="KW-0808">Transferase</keyword>
<sequence length="240" mass="27272">MNKETKTNKTKVLCVQGAGLGNILQCLPAIGSLLEEKYKVDLLVNCNSNGDDFDVVKMPGMGNIFTNKSQLTDTYDIQLNGPHACKFQTQRAKKVLDCRIKYQQDIEESSVFYDLVQSIGVTAPRQKIKLNLPKTGYDPPKGTVAIFPGCKPEWYMKRWHLYDELCKKFPHVMLFGTRDDMYPKHRNWFKKAWMWPDNAEIFYGNLREVAYAISKCEFFIGNDGGVGHLAAATGIPTFII</sequence>
<dbReference type="InterPro" id="IPR051199">
    <property type="entry name" value="LPS_LOS_Heptosyltrfase"/>
</dbReference>
<reference evidence="3" key="1">
    <citation type="journal article" date="2014" name="Front. Microbiol.">
        <title>High frequency of phylogenetically diverse reductive dehalogenase-homologous genes in deep subseafloor sedimentary metagenomes.</title>
        <authorList>
            <person name="Kawai M."/>
            <person name="Futagami T."/>
            <person name="Toyoda A."/>
            <person name="Takaki Y."/>
            <person name="Nishi S."/>
            <person name="Hori S."/>
            <person name="Arai W."/>
            <person name="Tsubouchi T."/>
            <person name="Morono Y."/>
            <person name="Uchiyama I."/>
            <person name="Ito T."/>
            <person name="Fujiyama A."/>
            <person name="Inagaki F."/>
            <person name="Takami H."/>
        </authorList>
    </citation>
    <scope>NUCLEOTIDE SEQUENCE</scope>
    <source>
        <strain evidence="3">Expedition CK06-06</strain>
    </source>
</reference>
<dbReference type="InterPro" id="IPR002201">
    <property type="entry name" value="Glyco_trans_9"/>
</dbReference>
<name>X1DGL9_9ZZZZ</name>
<evidence type="ECO:0000256" key="2">
    <source>
        <dbReference type="ARBA" id="ARBA00022679"/>
    </source>
</evidence>
<evidence type="ECO:0008006" key="4">
    <source>
        <dbReference type="Google" id="ProtNLM"/>
    </source>
</evidence>
<dbReference type="GO" id="GO:0009244">
    <property type="term" value="P:lipopolysaccharide core region biosynthetic process"/>
    <property type="evidence" value="ECO:0007669"/>
    <property type="project" value="TreeGrafter"/>
</dbReference>
<dbReference type="GO" id="GO:0008713">
    <property type="term" value="F:ADP-heptose-lipopolysaccharide heptosyltransferase activity"/>
    <property type="evidence" value="ECO:0007669"/>
    <property type="project" value="TreeGrafter"/>
</dbReference>
<evidence type="ECO:0000256" key="1">
    <source>
        <dbReference type="ARBA" id="ARBA00022676"/>
    </source>
</evidence>
<organism evidence="3">
    <name type="scientific">marine sediment metagenome</name>
    <dbReference type="NCBI Taxonomy" id="412755"/>
    <lineage>
        <taxon>unclassified sequences</taxon>
        <taxon>metagenomes</taxon>
        <taxon>ecological metagenomes</taxon>
    </lineage>
</organism>
<accession>X1DGL9</accession>
<dbReference type="EMBL" id="BART01028972">
    <property type="protein sequence ID" value="GAG95561.1"/>
    <property type="molecule type" value="Genomic_DNA"/>
</dbReference>
<proteinExistence type="predicted"/>
<dbReference type="Gene3D" id="3.40.50.2000">
    <property type="entry name" value="Glycogen Phosphorylase B"/>
    <property type="match status" value="1"/>
</dbReference>
<dbReference type="PANTHER" id="PTHR30160">
    <property type="entry name" value="TETRAACYLDISACCHARIDE 4'-KINASE-RELATED"/>
    <property type="match status" value="1"/>
</dbReference>
<dbReference type="GO" id="GO:0005829">
    <property type="term" value="C:cytosol"/>
    <property type="evidence" value="ECO:0007669"/>
    <property type="project" value="TreeGrafter"/>
</dbReference>
<gene>
    <name evidence="3" type="ORF">S01H4_50956</name>
</gene>
<protein>
    <recommendedName>
        <fullName evidence="4">Glycosyltransferase family 9 (Heptosyltransferase)</fullName>
    </recommendedName>
</protein>
<feature type="non-terminal residue" evidence="3">
    <location>
        <position position="240"/>
    </location>
</feature>
<dbReference type="AlphaFoldDB" id="X1DGL9"/>
<dbReference type="SUPFAM" id="SSF53756">
    <property type="entry name" value="UDP-Glycosyltransferase/glycogen phosphorylase"/>
    <property type="match status" value="1"/>
</dbReference>
<dbReference type="Pfam" id="PF01075">
    <property type="entry name" value="Glyco_transf_9"/>
    <property type="match status" value="1"/>
</dbReference>
<keyword evidence="1" id="KW-0328">Glycosyltransferase</keyword>
<evidence type="ECO:0000313" key="3">
    <source>
        <dbReference type="EMBL" id="GAG95561.1"/>
    </source>
</evidence>
<comment type="caution">
    <text evidence="3">The sequence shown here is derived from an EMBL/GenBank/DDBJ whole genome shotgun (WGS) entry which is preliminary data.</text>
</comment>